<dbReference type="OrthoDB" id="5220063at2"/>
<protein>
    <submittedName>
        <fullName evidence="1">Uncharacterized protein</fullName>
    </submittedName>
</protein>
<reference evidence="2" key="1">
    <citation type="submission" date="2019-04" db="EMBL/GenBank/DDBJ databases">
        <title>Nocardioides xinjiangensis sp. nov.</title>
        <authorList>
            <person name="Liu S."/>
        </authorList>
    </citation>
    <scope>NUCLEOTIDE SEQUENCE [LARGE SCALE GENOMIC DNA]</scope>
    <source>
        <strain evidence="2">18</strain>
    </source>
</reference>
<dbReference type="EMBL" id="STGY01000037">
    <property type="protein sequence ID" value="THV41913.1"/>
    <property type="molecule type" value="Genomic_DNA"/>
</dbReference>
<evidence type="ECO:0000313" key="2">
    <source>
        <dbReference type="Proteomes" id="UP000308760"/>
    </source>
</evidence>
<accession>A0A4S8QBJ7</accession>
<evidence type="ECO:0000313" key="1">
    <source>
        <dbReference type="EMBL" id="THV41913.1"/>
    </source>
</evidence>
<sequence>MPTFQQAIDADPSQFLTLGESVVQAVGELTETGVKFAESVAGLATSWQGNDYQGLVGHAGEVGSVVARSDAALLTAAAGLESMGTILAATQMALKTTKQVAEGIGYMVLPTPMVILGPGQWSLVSSAGPEAPAILAAYQAGAAVFTDALGSMYTTLIDQDTVAYGMLRAAISQIPK</sequence>
<gene>
    <name evidence="1" type="ORF">FAB82_09350</name>
</gene>
<reference evidence="1 2" key="2">
    <citation type="submission" date="2019-05" db="EMBL/GenBank/DDBJ databases">
        <title>Glycomyces buryatensis sp. nov.</title>
        <authorList>
            <person name="Nikitina E."/>
        </authorList>
    </citation>
    <scope>NUCLEOTIDE SEQUENCE [LARGE SCALE GENOMIC DNA]</scope>
    <source>
        <strain evidence="1 2">18</strain>
    </source>
</reference>
<dbReference type="Proteomes" id="UP000308760">
    <property type="component" value="Unassembled WGS sequence"/>
</dbReference>
<dbReference type="RefSeq" id="WP_136534276.1">
    <property type="nucleotide sequence ID" value="NZ_STGY01000037.1"/>
</dbReference>
<comment type="caution">
    <text evidence="1">The sequence shown here is derived from an EMBL/GenBank/DDBJ whole genome shotgun (WGS) entry which is preliminary data.</text>
</comment>
<dbReference type="AlphaFoldDB" id="A0A4S8QBJ7"/>
<keyword evidence="2" id="KW-1185">Reference proteome</keyword>
<proteinExistence type="predicted"/>
<name>A0A4S8QBJ7_9ACTN</name>
<organism evidence="1 2">
    <name type="scientific">Glycomyces buryatensis</name>
    <dbReference type="NCBI Taxonomy" id="2570927"/>
    <lineage>
        <taxon>Bacteria</taxon>
        <taxon>Bacillati</taxon>
        <taxon>Actinomycetota</taxon>
        <taxon>Actinomycetes</taxon>
        <taxon>Glycomycetales</taxon>
        <taxon>Glycomycetaceae</taxon>
        <taxon>Glycomyces</taxon>
    </lineage>
</organism>